<dbReference type="AlphaFoldDB" id="A0A1A8JQ85"/>
<evidence type="ECO:0000313" key="1">
    <source>
        <dbReference type="EMBL" id="SBR22226.1"/>
    </source>
</evidence>
<feature type="non-terminal residue" evidence="1">
    <location>
        <position position="87"/>
    </location>
</feature>
<reference evidence="1" key="1">
    <citation type="submission" date="2016-05" db="EMBL/GenBank/DDBJ databases">
        <authorList>
            <person name="Lavstsen T."/>
            <person name="Jespersen J.S."/>
        </authorList>
    </citation>
    <scope>NUCLEOTIDE SEQUENCE</scope>
    <source>
        <tissue evidence="1">Brain</tissue>
    </source>
</reference>
<organism evidence="1">
    <name type="scientific">Nothobranchius kuhntae</name>
    <name type="common">Beira killifish</name>
    <dbReference type="NCBI Taxonomy" id="321403"/>
    <lineage>
        <taxon>Eukaryota</taxon>
        <taxon>Metazoa</taxon>
        <taxon>Chordata</taxon>
        <taxon>Craniata</taxon>
        <taxon>Vertebrata</taxon>
        <taxon>Euteleostomi</taxon>
        <taxon>Actinopterygii</taxon>
        <taxon>Neopterygii</taxon>
        <taxon>Teleostei</taxon>
        <taxon>Neoteleostei</taxon>
        <taxon>Acanthomorphata</taxon>
        <taxon>Ovalentaria</taxon>
        <taxon>Atherinomorphae</taxon>
        <taxon>Cyprinodontiformes</taxon>
        <taxon>Nothobranchiidae</taxon>
        <taxon>Nothobranchius</taxon>
    </lineage>
</organism>
<reference evidence="1" key="2">
    <citation type="submission" date="2016-06" db="EMBL/GenBank/DDBJ databases">
        <title>The genome of a short-lived fish provides insights into sex chromosome evolution and the genetic control of aging.</title>
        <authorList>
            <person name="Reichwald K."/>
            <person name="Felder M."/>
            <person name="Petzold A."/>
            <person name="Koch P."/>
            <person name="Groth M."/>
            <person name="Platzer M."/>
        </authorList>
    </citation>
    <scope>NUCLEOTIDE SEQUENCE</scope>
    <source>
        <tissue evidence="1">Brain</tissue>
    </source>
</reference>
<proteinExistence type="predicted"/>
<feature type="non-terminal residue" evidence="1">
    <location>
        <position position="1"/>
    </location>
</feature>
<sequence length="87" mass="10039">FYLLPSSHLHLILPHIAFLPPLPPLSDYISSSSSLPYTESVYIGLETQAALLLIFNPLRELGLDLCLSWVFVYMKCLFMLNFERDHR</sequence>
<dbReference type="EMBL" id="HAEE01002206">
    <property type="protein sequence ID" value="SBR22226.1"/>
    <property type="molecule type" value="Transcribed_RNA"/>
</dbReference>
<protein>
    <submittedName>
        <fullName evidence="1">Uncharacterized protein</fullName>
    </submittedName>
</protein>
<gene>
    <name evidence="1" type="primary">Nfu_g_1_012088</name>
</gene>
<accession>A0A1A8JQ85</accession>
<name>A0A1A8JQ85_NOTKU</name>